<evidence type="ECO:0000256" key="16">
    <source>
        <dbReference type="ARBA" id="ARBA00023172"/>
    </source>
</evidence>
<keyword evidence="17" id="KW-0511">Multifunctional enzyme</keyword>
<dbReference type="Pfam" id="PF00665">
    <property type="entry name" value="rve"/>
    <property type="match status" value="1"/>
</dbReference>
<evidence type="ECO:0000256" key="5">
    <source>
        <dbReference type="ARBA" id="ARBA00022723"/>
    </source>
</evidence>
<keyword evidence="7" id="KW-0064">Aspartyl protease</keyword>
<evidence type="ECO:0000256" key="3">
    <source>
        <dbReference type="ARBA" id="ARBA00022670"/>
    </source>
</evidence>
<dbReference type="GO" id="GO:0003676">
    <property type="term" value="F:nucleic acid binding"/>
    <property type="evidence" value="ECO:0007669"/>
    <property type="project" value="InterPro"/>
</dbReference>
<keyword evidence="16" id="KW-0233">DNA recombination</keyword>
<evidence type="ECO:0000256" key="18">
    <source>
        <dbReference type="PROSITE-ProRule" id="PRU00047"/>
    </source>
</evidence>
<dbReference type="InterPro" id="IPR025724">
    <property type="entry name" value="GAG-pre-integrase_dom"/>
</dbReference>
<evidence type="ECO:0000259" key="20">
    <source>
        <dbReference type="PROSITE" id="PS50158"/>
    </source>
</evidence>
<dbReference type="SUPFAM" id="SSF56672">
    <property type="entry name" value="DNA/RNA polymerases"/>
    <property type="match status" value="1"/>
</dbReference>
<gene>
    <name evidence="23" type="primary">LOC118277557</name>
</gene>
<dbReference type="Pfam" id="PF25597">
    <property type="entry name" value="SH3_retrovirus"/>
    <property type="match status" value="1"/>
</dbReference>
<dbReference type="Pfam" id="PF14223">
    <property type="entry name" value="Retrotran_gag_2"/>
    <property type="match status" value="1"/>
</dbReference>
<keyword evidence="14" id="KW-0239">DNA-directed DNA polymerase</keyword>
<reference evidence="23" key="1">
    <citation type="submission" date="2025-08" db="UniProtKB">
        <authorList>
            <consortium name="RefSeq"/>
        </authorList>
    </citation>
    <scope>IDENTIFICATION</scope>
    <source>
        <tissue evidence="23">Whole larval tissue</tissue>
    </source>
</reference>
<dbReference type="InterPro" id="IPR036875">
    <property type="entry name" value="Znf_CCHC_sf"/>
</dbReference>
<dbReference type="PROSITE" id="PS50158">
    <property type="entry name" value="ZF_CCHC"/>
    <property type="match status" value="1"/>
</dbReference>
<dbReference type="PANTHER" id="PTHR42648">
    <property type="entry name" value="TRANSPOSASE, PUTATIVE-RELATED"/>
    <property type="match status" value="1"/>
</dbReference>
<evidence type="ECO:0000256" key="17">
    <source>
        <dbReference type="ARBA" id="ARBA00023268"/>
    </source>
</evidence>
<dbReference type="Pfam" id="PF07727">
    <property type="entry name" value="RVT_2"/>
    <property type="match status" value="1"/>
</dbReference>
<keyword evidence="10" id="KW-0067">ATP-binding</keyword>
<evidence type="ECO:0000256" key="6">
    <source>
        <dbReference type="ARBA" id="ARBA00022741"/>
    </source>
</evidence>
<keyword evidence="4" id="KW-0540">Nuclease</keyword>
<evidence type="ECO:0000313" key="22">
    <source>
        <dbReference type="Proteomes" id="UP000829999"/>
    </source>
</evidence>
<dbReference type="CDD" id="cd09272">
    <property type="entry name" value="RNase_HI_RT_Ty1"/>
    <property type="match status" value="1"/>
</dbReference>
<dbReference type="InterPro" id="IPR001878">
    <property type="entry name" value="Znf_CCHC"/>
</dbReference>
<keyword evidence="5" id="KW-0479">Metal-binding</keyword>
<protein>
    <submittedName>
        <fullName evidence="23">Uncharacterized protein LOC118277557</fullName>
    </submittedName>
</protein>
<keyword evidence="14" id="KW-0548">Nucleotidyltransferase</keyword>
<dbReference type="GO" id="GO:0003964">
    <property type="term" value="F:RNA-directed DNA polymerase activity"/>
    <property type="evidence" value="ECO:0007669"/>
    <property type="project" value="UniProtKB-KW"/>
</dbReference>
<keyword evidence="15" id="KW-0917">Virion maturation</keyword>
<dbReference type="InterPro" id="IPR057670">
    <property type="entry name" value="SH3_retrovirus"/>
</dbReference>
<dbReference type="Gene3D" id="4.10.60.10">
    <property type="entry name" value="Zinc finger, CCHC-type"/>
    <property type="match status" value="1"/>
</dbReference>
<dbReference type="GO" id="GO:0015074">
    <property type="term" value="P:DNA integration"/>
    <property type="evidence" value="ECO:0007669"/>
    <property type="project" value="UniProtKB-KW"/>
</dbReference>
<evidence type="ECO:0000256" key="14">
    <source>
        <dbReference type="ARBA" id="ARBA00022932"/>
    </source>
</evidence>
<evidence type="ECO:0000256" key="12">
    <source>
        <dbReference type="ARBA" id="ARBA00022908"/>
    </source>
</evidence>
<evidence type="ECO:0000259" key="21">
    <source>
        <dbReference type="PROSITE" id="PS50994"/>
    </source>
</evidence>
<keyword evidence="11" id="KW-0460">Magnesium</keyword>
<dbReference type="InterPro" id="IPR043502">
    <property type="entry name" value="DNA/RNA_pol_sf"/>
</dbReference>
<dbReference type="GO" id="GO:0005524">
    <property type="term" value="F:ATP binding"/>
    <property type="evidence" value="ECO:0007669"/>
    <property type="project" value="UniProtKB-KW"/>
</dbReference>
<evidence type="ECO:0000256" key="9">
    <source>
        <dbReference type="ARBA" id="ARBA00022801"/>
    </source>
</evidence>
<keyword evidence="3" id="KW-0645">Protease</keyword>
<evidence type="ECO:0000256" key="19">
    <source>
        <dbReference type="SAM" id="MobiDB-lite"/>
    </source>
</evidence>
<dbReference type="InterPro" id="IPR054722">
    <property type="entry name" value="PolX-like_BBD"/>
</dbReference>
<evidence type="ECO:0000256" key="4">
    <source>
        <dbReference type="ARBA" id="ARBA00022722"/>
    </source>
</evidence>
<accession>A0A9R0EXH1</accession>
<evidence type="ECO:0000256" key="7">
    <source>
        <dbReference type="ARBA" id="ARBA00022750"/>
    </source>
</evidence>
<dbReference type="RefSeq" id="XP_050554734.1">
    <property type="nucleotide sequence ID" value="XM_050698777.1"/>
</dbReference>
<feature type="region of interest" description="Disordered" evidence="19">
    <location>
        <begin position="711"/>
        <end position="762"/>
    </location>
</feature>
<dbReference type="InterPro" id="IPR001584">
    <property type="entry name" value="Integrase_cat-core"/>
</dbReference>
<dbReference type="Pfam" id="PF22936">
    <property type="entry name" value="Pol_BBD"/>
    <property type="match status" value="1"/>
</dbReference>
<keyword evidence="6" id="KW-0547">Nucleotide-binding</keyword>
<proteinExistence type="predicted"/>
<dbReference type="GO" id="GO:0008270">
    <property type="term" value="F:zinc ion binding"/>
    <property type="evidence" value="ECO:0007669"/>
    <property type="project" value="UniProtKB-KW"/>
</dbReference>
<keyword evidence="14" id="KW-0808">Transferase</keyword>
<keyword evidence="2" id="KW-1188">Viral release from host cell</keyword>
<feature type="domain" description="CCHC-type" evidence="20">
    <location>
        <begin position="201"/>
        <end position="217"/>
    </location>
</feature>
<feature type="region of interest" description="Disordered" evidence="19">
    <location>
        <begin position="787"/>
        <end position="816"/>
    </location>
</feature>
<evidence type="ECO:0000256" key="13">
    <source>
        <dbReference type="ARBA" id="ARBA00022918"/>
    </source>
</evidence>
<dbReference type="GO" id="GO:0042575">
    <property type="term" value="C:DNA polymerase complex"/>
    <property type="evidence" value="ECO:0007669"/>
    <property type="project" value="UniProtKB-ARBA"/>
</dbReference>
<dbReference type="GO" id="GO:0003887">
    <property type="term" value="F:DNA-directed DNA polymerase activity"/>
    <property type="evidence" value="ECO:0007669"/>
    <property type="project" value="UniProtKB-KW"/>
</dbReference>
<dbReference type="Proteomes" id="UP000829999">
    <property type="component" value="Chromosome 15"/>
</dbReference>
<dbReference type="InterPro" id="IPR039537">
    <property type="entry name" value="Retrotran_Ty1/copia-like"/>
</dbReference>
<evidence type="ECO:0000256" key="10">
    <source>
        <dbReference type="ARBA" id="ARBA00022840"/>
    </source>
</evidence>
<dbReference type="GO" id="GO:0006310">
    <property type="term" value="P:DNA recombination"/>
    <property type="evidence" value="ECO:0007669"/>
    <property type="project" value="UniProtKB-KW"/>
</dbReference>
<keyword evidence="8" id="KW-0255">Endonuclease</keyword>
<keyword evidence="18" id="KW-0862">Zinc</keyword>
<dbReference type="GO" id="GO:0004519">
    <property type="term" value="F:endonuclease activity"/>
    <property type="evidence" value="ECO:0007669"/>
    <property type="project" value="UniProtKB-KW"/>
</dbReference>
<dbReference type="SUPFAM" id="SSF53098">
    <property type="entry name" value="Ribonuclease H-like"/>
    <property type="match status" value="1"/>
</dbReference>
<keyword evidence="22" id="KW-1185">Reference proteome</keyword>
<dbReference type="GO" id="GO:0004190">
    <property type="term" value="F:aspartic-type endopeptidase activity"/>
    <property type="evidence" value="ECO:0007669"/>
    <property type="project" value="UniProtKB-KW"/>
</dbReference>
<feature type="compositionally biased region" description="Low complexity" evidence="19">
    <location>
        <begin position="711"/>
        <end position="722"/>
    </location>
</feature>
<feature type="compositionally biased region" description="Polar residues" evidence="19">
    <location>
        <begin position="224"/>
        <end position="236"/>
    </location>
</feature>
<dbReference type="SUPFAM" id="SSF57756">
    <property type="entry name" value="Retrovirus zinc finger-like domains"/>
    <property type="match status" value="1"/>
</dbReference>
<feature type="domain" description="Integrase catalytic" evidence="21">
    <location>
        <begin position="440"/>
        <end position="618"/>
    </location>
</feature>
<keyword evidence="18" id="KW-0863">Zinc-finger</keyword>
<comment type="function">
    <text evidence="1">The aspartyl protease (PR) mediates the proteolytic cleavages of the Gag and Gag-Pol polyproteins after assembly of the VLP.</text>
</comment>
<name>A0A9R0EXH1_SPOFR</name>
<keyword evidence="12" id="KW-0229">DNA integration</keyword>
<evidence type="ECO:0000256" key="2">
    <source>
        <dbReference type="ARBA" id="ARBA00022612"/>
    </source>
</evidence>
<dbReference type="GO" id="GO:0006508">
    <property type="term" value="P:proteolysis"/>
    <property type="evidence" value="ECO:0007669"/>
    <property type="project" value="UniProtKB-KW"/>
</dbReference>
<evidence type="ECO:0000256" key="8">
    <source>
        <dbReference type="ARBA" id="ARBA00022759"/>
    </source>
</evidence>
<keyword evidence="9" id="KW-0378">Hydrolase</keyword>
<evidence type="ECO:0000256" key="11">
    <source>
        <dbReference type="ARBA" id="ARBA00022842"/>
    </source>
</evidence>
<dbReference type="PANTHER" id="PTHR42648:SF11">
    <property type="entry name" value="TRANSPOSON TY4-P GAG-POL POLYPROTEIN"/>
    <property type="match status" value="1"/>
</dbReference>
<dbReference type="InterPro" id="IPR013103">
    <property type="entry name" value="RVT_2"/>
</dbReference>
<feature type="compositionally biased region" description="Acidic residues" evidence="19">
    <location>
        <begin position="744"/>
        <end position="757"/>
    </location>
</feature>
<keyword evidence="13" id="KW-0695">RNA-directed DNA polymerase</keyword>
<dbReference type="Gene3D" id="3.30.420.10">
    <property type="entry name" value="Ribonuclease H-like superfamily/Ribonuclease H"/>
    <property type="match status" value="1"/>
</dbReference>
<feature type="region of interest" description="Disordered" evidence="19">
    <location>
        <begin position="216"/>
        <end position="244"/>
    </location>
</feature>
<dbReference type="OrthoDB" id="422839at2759"/>
<dbReference type="InterPro" id="IPR012337">
    <property type="entry name" value="RNaseH-like_sf"/>
</dbReference>
<dbReference type="GeneID" id="118277557"/>
<dbReference type="PROSITE" id="PS50994">
    <property type="entry name" value="INTEGRASE"/>
    <property type="match status" value="1"/>
</dbReference>
<evidence type="ECO:0000313" key="23">
    <source>
        <dbReference type="RefSeq" id="XP_050554734.1"/>
    </source>
</evidence>
<dbReference type="Pfam" id="PF13976">
    <property type="entry name" value="gag_pre-integrs"/>
    <property type="match status" value="1"/>
</dbReference>
<dbReference type="InterPro" id="IPR036397">
    <property type="entry name" value="RNaseH_sf"/>
</dbReference>
<evidence type="ECO:0000256" key="1">
    <source>
        <dbReference type="ARBA" id="ARBA00002180"/>
    </source>
</evidence>
<sequence length="1293" mass="147077">MASTAIAFGQTGIEKLKGAENYSTWKFTMRMLLIHEELWNCVEAEPSEDGDKKKVDKALARIALSVTPAVIPYIRTAKSAHEAWKILQKAYEGRGLSRRLGLLRSLFSTKLSENSSMEVYLNKIKEISHQLHEIESPLDDEFVAVIMLSGLTDDYDPLIMAIEHSTSKLSTEIISQKLLQETQRREEKSEETALITQKQPKCYGCGAKGHMIRNCPKKKGPAKVQNQENDPPTQRNPVKKSARNKKTLLTALSVKVNSDVWYIDSGATNHMCNSEKVMKCNRSKSVDVSIANGERLTTAGLGEVQIKLKDCVRTISDTYYVPNLSTNLLSVSAMTKKGYVVTFNSNSCTICDNDEILATGTQVNGMYQLDTVSDSGCSVEQECSMMASAAVDLSSQELWHRRLGHLNSRNMQLLQKGMANGISFNTSNFQQCVACVEGKQSKLPFPKRSCSRATEVLGLVHTDLCGPMQQSSLGGAKYFLSFIDDYTRKQFIYFLKSKDETFEYFKQFKALVENETGKKLKVLRSDRGGEYMSSKFQEYVKTCGIKHQKTIPDCPQQNGVAERANRTVMEKARCLLRDAGLGMKFWAEAVNTAVYLKNRSPTKAVAGVTPEEKWTSKKVNLNHLRIFGCVAYSIVKNRRKLDSKSKPYIFVGYNEESKGYRLIDPDNPIKCVNSRNVVFLENKFCNKKMSHDENVDQHTIVDFNNLNSDEIQQSESSSVSSDVSDDMRLSQNEQRVSTYTINDSESEDLSDETENCSDETYIPGEDSIAEAEQSDTSYEAAPESPLQANFVGPVDSNPDEPQTATEALNGPDSDSWRRAMTDEYDSFIKNKCWTLTKRDPSHKPVQCKWIFKKKYGADGELLKFKTRLVAKGYTQKYGIDYQDTFSPVVRYSTIRMLLAMAAEYNLDIEHLDVKTAFLNGDLEETVYMEQPECFKVKGSEEMVYKLNKAVYGLKQASKSWYDKITKVLCNKLKFKRLTSEPCVYSKSENGLMMIIALYVDDLIIFSSPNFPGKDNIKKELQDEFDITDLGPAKLIIGMKLMRKDDKIYLNQSNYIQKILKKFRMEDCNAIATPMETGLKLAKEPKQEGTYDYRGMNISAYADADWASDNIDRKSYTGFVFTVGESVVAWESRKQRTVALSSTEAEYMALSDTLLQISSYKSYSTLHSVVFTKLNSMKETTHSEYFLGKCAPLNKEVLWVDHFTYKDLKGKMMVQGFMNYTEKTPKLPDCIRIKAKAPYADLVRYNSYHFTLCYGRLTFYIRGTVFYYHYYEWFMPLEMQEGIDWFIYFYKTKV</sequence>
<organism evidence="22 23">
    <name type="scientific">Spodoptera frugiperda</name>
    <name type="common">Fall armyworm</name>
    <dbReference type="NCBI Taxonomy" id="7108"/>
    <lineage>
        <taxon>Eukaryota</taxon>
        <taxon>Metazoa</taxon>
        <taxon>Ecdysozoa</taxon>
        <taxon>Arthropoda</taxon>
        <taxon>Hexapoda</taxon>
        <taxon>Insecta</taxon>
        <taxon>Pterygota</taxon>
        <taxon>Neoptera</taxon>
        <taxon>Endopterygota</taxon>
        <taxon>Lepidoptera</taxon>
        <taxon>Glossata</taxon>
        <taxon>Ditrysia</taxon>
        <taxon>Noctuoidea</taxon>
        <taxon>Noctuidae</taxon>
        <taxon>Amphipyrinae</taxon>
        <taxon>Spodoptera</taxon>
    </lineage>
</organism>
<feature type="compositionally biased region" description="Polar residues" evidence="19">
    <location>
        <begin position="729"/>
        <end position="742"/>
    </location>
</feature>
<dbReference type="SMART" id="SM00343">
    <property type="entry name" value="ZnF_C2HC"/>
    <property type="match status" value="1"/>
</dbReference>
<evidence type="ECO:0000256" key="15">
    <source>
        <dbReference type="ARBA" id="ARBA00023113"/>
    </source>
</evidence>